<dbReference type="GO" id="GO:0048487">
    <property type="term" value="F:beta-tubulin binding"/>
    <property type="evidence" value="ECO:0007669"/>
    <property type="project" value="InterPro"/>
</dbReference>
<accession>A0A383VZ10</accession>
<feature type="coiled-coil region" evidence="1">
    <location>
        <begin position="335"/>
        <end position="369"/>
    </location>
</feature>
<dbReference type="InterPro" id="IPR029602">
    <property type="entry name" value="IFT74"/>
</dbReference>
<evidence type="ECO:0000256" key="2">
    <source>
        <dbReference type="SAM" id="MobiDB-lite"/>
    </source>
</evidence>
<proteinExistence type="predicted"/>
<dbReference type="Proteomes" id="UP000256970">
    <property type="component" value="Unassembled WGS sequence"/>
</dbReference>
<protein>
    <submittedName>
        <fullName evidence="3">Uncharacterized protein</fullName>
    </submittedName>
</protein>
<evidence type="ECO:0000313" key="3">
    <source>
        <dbReference type="EMBL" id="SZX70451.1"/>
    </source>
</evidence>
<gene>
    <name evidence="3" type="ORF">BQ4739_LOCUS10664</name>
</gene>
<evidence type="ECO:0000313" key="4">
    <source>
        <dbReference type="Proteomes" id="UP000256970"/>
    </source>
</evidence>
<dbReference type="EMBL" id="FNXT01000989">
    <property type="protein sequence ID" value="SZX70451.1"/>
    <property type="molecule type" value="Genomic_DNA"/>
</dbReference>
<organism evidence="3 4">
    <name type="scientific">Tetradesmus obliquus</name>
    <name type="common">Green alga</name>
    <name type="synonym">Acutodesmus obliquus</name>
    <dbReference type="NCBI Taxonomy" id="3088"/>
    <lineage>
        <taxon>Eukaryota</taxon>
        <taxon>Viridiplantae</taxon>
        <taxon>Chlorophyta</taxon>
        <taxon>core chlorophytes</taxon>
        <taxon>Chlorophyceae</taxon>
        <taxon>CS clade</taxon>
        <taxon>Sphaeropleales</taxon>
        <taxon>Scenedesmaceae</taxon>
        <taxon>Tetradesmus</taxon>
    </lineage>
</organism>
<keyword evidence="1" id="KW-0175">Coiled coil</keyword>
<dbReference type="PANTHER" id="PTHR31432">
    <property type="entry name" value="INTRAFLAGELLAR TRANSPORT PROTEIN 74 HOMOLOG"/>
    <property type="match status" value="1"/>
</dbReference>
<dbReference type="GO" id="GO:0005929">
    <property type="term" value="C:cilium"/>
    <property type="evidence" value="ECO:0007669"/>
    <property type="project" value="TreeGrafter"/>
</dbReference>
<dbReference type="STRING" id="3088.A0A383VZ10"/>
<feature type="coiled-coil region" evidence="1">
    <location>
        <begin position="524"/>
        <end position="555"/>
    </location>
</feature>
<sequence length="634" mass="68740">MDRPASRGLVAGGVQKAPTGQGFVPERPNSALRQPAAAGFMAPATPSSSGPSIMGPAGMRGSTAQIGPPSTAYKRVAAAGAPMQQALQAQARPLTQQGMGGSKPMTQAAGRQVLDRTYFINELRQKRQQIINITARMREELEVLAQKKAAAVRAEKTAGQLRKEVRLLQEALADNNIIIDKAGSHTPLQHIHAEYAEIRGRNEMQQARVEDILSQRLAVEQRTKQVDSQIATIQSTLDRRLSSLPPSAKQAYSELLAEQAALLAEAGQFEERLAELHGALAAAEGELGRNAFKQRALELQEQLKLLAERKYELAAAEEAAKASPKEQREALMARVKRDNAAVERATSEAKQLQEEVRQLEAAVAAAGSAAAGGGMKSGGALLPPDTDEQGRREKFEELKAKEKELVAFLDAFPQRKAAKAGELAAKQEAIVAGLERMNKLQALTDAAALPSQGQFQQMKDELDYKQQQLASAAATGEALKSELAARKAELDKIDTLGSKIDLELEALRGRLAPMQQELDTYGAVEAAKAAKEATRAQLEAEKAQLAAKQDAVKAELADQSWQQQAKEAQLKENPAWPAIDRLEQQQQQLKQQIDAAQQFIQEHEEKSDYRPLKQQLEGLIDNVNSCTISLLSAV</sequence>
<name>A0A383VZ10_TETOB</name>
<feature type="region of interest" description="Disordered" evidence="2">
    <location>
        <begin position="1"/>
        <end position="29"/>
    </location>
</feature>
<reference evidence="3 4" key="1">
    <citation type="submission" date="2016-10" db="EMBL/GenBank/DDBJ databases">
        <authorList>
            <person name="Cai Z."/>
        </authorList>
    </citation>
    <scope>NUCLEOTIDE SEQUENCE [LARGE SCALE GENOMIC DNA]</scope>
</reference>
<keyword evidence="4" id="KW-1185">Reference proteome</keyword>
<dbReference type="GO" id="GO:0035735">
    <property type="term" value="P:intraciliary transport involved in cilium assembly"/>
    <property type="evidence" value="ECO:0007669"/>
    <property type="project" value="TreeGrafter"/>
</dbReference>
<evidence type="ECO:0000256" key="1">
    <source>
        <dbReference type="SAM" id="Coils"/>
    </source>
</evidence>
<feature type="coiled-coil region" evidence="1">
    <location>
        <begin position="120"/>
        <end position="171"/>
    </location>
</feature>
<dbReference type="GO" id="GO:0030992">
    <property type="term" value="C:intraciliary transport particle B"/>
    <property type="evidence" value="ECO:0007669"/>
    <property type="project" value="InterPro"/>
</dbReference>
<dbReference type="AlphaFoldDB" id="A0A383VZ10"/>
<feature type="coiled-coil region" evidence="1">
    <location>
        <begin position="266"/>
        <end position="309"/>
    </location>
</feature>
<feature type="coiled-coil region" evidence="1">
    <location>
        <begin position="579"/>
        <end position="606"/>
    </location>
</feature>
<dbReference type="PANTHER" id="PTHR31432:SF0">
    <property type="entry name" value="INTRAFLAGELLAR TRANSPORT PROTEIN 74 HOMOLOG"/>
    <property type="match status" value="1"/>
</dbReference>